<reference evidence="6" key="1">
    <citation type="journal article" date="2020" name="mSystems">
        <title>Genome- and Community-Level Interaction Insights into Carbon Utilization and Element Cycling Functions of Hydrothermarchaeota in Hydrothermal Sediment.</title>
        <authorList>
            <person name="Zhou Z."/>
            <person name="Liu Y."/>
            <person name="Xu W."/>
            <person name="Pan J."/>
            <person name="Luo Z.H."/>
            <person name="Li M."/>
        </authorList>
    </citation>
    <scope>NUCLEOTIDE SEQUENCE [LARGE SCALE GENOMIC DNA]</scope>
    <source>
        <strain evidence="6">HyVt-74</strain>
    </source>
</reference>
<protein>
    <recommendedName>
        <fullName evidence="7">Zinc ABC transporter substrate-binding protein</fullName>
    </recommendedName>
</protein>
<feature type="chain" id="PRO_5028114594" description="Zinc ABC transporter substrate-binding protein" evidence="5">
    <location>
        <begin position="20"/>
        <end position="271"/>
    </location>
</feature>
<dbReference type="AlphaFoldDB" id="A0A7C5HBG3"/>
<dbReference type="InterPro" id="IPR050492">
    <property type="entry name" value="Bact_metal-bind_prot9"/>
</dbReference>
<dbReference type="Gene3D" id="3.40.50.1980">
    <property type="entry name" value="Nitrogenase molybdenum iron protein domain"/>
    <property type="match status" value="2"/>
</dbReference>
<dbReference type="InterPro" id="IPR006128">
    <property type="entry name" value="Lipoprotein_PsaA-like"/>
</dbReference>
<dbReference type="InterPro" id="IPR006129">
    <property type="entry name" value="AdhesinB"/>
</dbReference>
<comment type="similarity">
    <text evidence="1 4">Belongs to the bacterial solute-binding protein 9 family.</text>
</comment>
<dbReference type="Pfam" id="PF01297">
    <property type="entry name" value="ZnuA"/>
    <property type="match status" value="1"/>
</dbReference>
<dbReference type="EMBL" id="DRTB01000095">
    <property type="protein sequence ID" value="HHE04690.1"/>
    <property type="molecule type" value="Genomic_DNA"/>
</dbReference>
<feature type="signal peptide" evidence="5">
    <location>
        <begin position="1"/>
        <end position="19"/>
    </location>
</feature>
<dbReference type="PRINTS" id="PR00690">
    <property type="entry name" value="ADHESNFAMILY"/>
</dbReference>
<evidence type="ECO:0000256" key="4">
    <source>
        <dbReference type="RuleBase" id="RU003512"/>
    </source>
</evidence>
<keyword evidence="2 4" id="KW-0813">Transport</keyword>
<evidence type="ECO:0008006" key="7">
    <source>
        <dbReference type="Google" id="ProtNLM"/>
    </source>
</evidence>
<sequence length="271" mass="30640">MVKKWFPPLVFFIVFSACANSKKIEVVTSISVSASIVKEVGGNRVECISLVTGAENPHTFSLKPRDLKKITASDVIFTIGFHMDDWLPQDGSKKSIPLYDEKTKIIDNNPHYWLDPDNGIEMARIIKNNLSKIAPWDSTYFKRKFQVFVDRISNIKPPDILKGKEVISIFPAFDYLFSFLDINDTMVVLDTPGKRPSPKRIIDAINLIKKENIEVIITAPFSDYGITETIVKETGAKVVTLIPLTGLEENINDYISLLREDISRLEDGFIN</sequence>
<dbReference type="PANTHER" id="PTHR42953:SF3">
    <property type="entry name" value="HIGH-AFFINITY ZINC UPTAKE SYSTEM PROTEIN ZNUA"/>
    <property type="match status" value="1"/>
</dbReference>
<dbReference type="PROSITE" id="PS51257">
    <property type="entry name" value="PROKAR_LIPOPROTEIN"/>
    <property type="match status" value="1"/>
</dbReference>
<evidence type="ECO:0000256" key="2">
    <source>
        <dbReference type="ARBA" id="ARBA00022448"/>
    </source>
</evidence>
<dbReference type="GO" id="GO:0030001">
    <property type="term" value="P:metal ion transport"/>
    <property type="evidence" value="ECO:0007669"/>
    <property type="project" value="InterPro"/>
</dbReference>
<evidence type="ECO:0000256" key="1">
    <source>
        <dbReference type="ARBA" id="ARBA00011028"/>
    </source>
</evidence>
<evidence type="ECO:0000256" key="3">
    <source>
        <dbReference type="ARBA" id="ARBA00022729"/>
    </source>
</evidence>
<name>A0A7C5HBG3_UNCW3</name>
<keyword evidence="3 5" id="KW-0732">Signal</keyword>
<gene>
    <name evidence="6" type="ORF">ENL19_01350</name>
</gene>
<evidence type="ECO:0000313" key="6">
    <source>
        <dbReference type="EMBL" id="HHE04690.1"/>
    </source>
</evidence>
<dbReference type="InterPro" id="IPR006127">
    <property type="entry name" value="ZnuA-like"/>
</dbReference>
<evidence type="ECO:0000256" key="5">
    <source>
        <dbReference type="SAM" id="SignalP"/>
    </source>
</evidence>
<dbReference type="Proteomes" id="UP000886110">
    <property type="component" value="Unassembled WGS sequence"/>
</dbReference>
<dbReference type="PANTHER" id="PTHR42953">
    <property type="entry name" value="HIGH-AFFINITY ZINC UPTAKE SYSTEM PROTEIN ZNUA-RELATED"/>
    <property type="match status" value="1"/>
</dbReference>
<dbReference type="SUPFAM" id="SSF53807">
    <property type="entry name" value="Helical backbone' metal receptor"/>
    <property type="match status" value="1"/>
</dbReference>
<comment type="caution">
    <text evidence="6">The sequence shown here is derived from an EMBL/GenBank/DDBJ whole genome shotgun (WGS) entry which is preliminary data.</text>
</comment>
<accession>A0A7C5HBG3</accession>
<organism evidence="6">
    <name type="scientific">candidate division WOR-3 bacterium</name>
    <dbReference type="NCBI Taxonomy" id="2052148"/>
    <lineage>
        <taxon>Bacteria</taxon>
        <taxon>Bacteria division WOR-3</taxon>
    </lineage>
</organism>
<dbReference type="GO" id="GO:0046872">
    <property type="term" value="F:metal ion binding"/>
    <property type="evidence" value="ECO:0007669"/>
    <property type="project" value="InterPro"/>
</dbReference>
<dbReference type="GO" id="GO:0007155">
    <property type="term" value="P:cell adhesion"/>
    <property type="evidence" value="ECO:0007669"/>
    <property type="project" value="InterPro"/>
</dbReference>
<proteinExistence type="inferred from homology"/>
<dbReference type="PRINTS" id="PR00691">
    <property type="entry name" value="ADHESINB"/>
</dbReference>